<reference evidence="9 10" key="1">
    <citation type="submission" date="2016-10" db="EMBL/GenBank/DDBJ databases">
        <authorList>
            <person name="de Groot N.N."/>
        </authorList>
    </citation>
    <scope>NUCLEOTIDE SEQUENCE [LARGE SCALE GENOMIC DNA]</scope>
    <source>
        <strain evidence="9 10">AA1</strain>
    </source>
</reference>
<accession>A0A1G5ESQ3</accession>
<evidence type="ECO:0000313" key="9">
    <source>
        <dbReference type="EMBL" id="SCY30026.1"/>
    </source>
</evidence>
<dbReference type="InterPro" id="IPR000917">
    <property type="entry name" value="Sulfatase_N"/>
</dbReference>
<keyword evidence="5" id="KW-0378">Hydrolase</keyword>
<dbReference type="PANTHER" id="PTHR42693">
    <property type="entry name" value="ARYLSULFATASE FAMILY MEMBER"/>
    <property type="match status" value="1"/>
</dbReference>
<evidence type="ECO:0000256" key="4">
    <source>
        <dbReference type="ARBA" id="ARBA00022729"/>
    </source>
</evidence>
<dbReference type="InterPro" id="IPR050738">
    <property type="entry name" value="Sulfatase"/>
</dbReference>
<evidence type="ECO:0000256" key="2">
    <source>
        <dbReference type="ARBA" id="ARBA00008779"/>
    </source>
</evidence>
<comment type="similarity">
    <text evidence="2">Belongs to the sulfatase family.</text>
</comment>
<proteinExistence type="inferred from homology"/>
<comment type="cofactor">
    <cofactor evidence="1">
        <name>Ca(2+)</name>
        <dbReference type="ChEBI" id="CHEBI:29108"/>
    </cofactor>
</comment>
<keyword evidence="3" id="KW-0479">Metal-binding</keyword>
<dbReference type="STRING" id="419481.SAMN05216233_106199"/>
<dbReference type="Pfam" id="PF00884">
    <property type="entry name" value="Sulfatase"/>
    <property type="match status" value="1"/>
</dbReference>
<dbReference type="AlphaFoldDB" id="A0A1G5ESQ3"/>
<gene>
    <name evidence="9" type="ORF">SAMN05216233_106199</name>
</gene>
<evidence type="ECO:0000256" key="3">
    <source>
        <dbReference type="ARBA" id="ARBA00022723"/>
    </source>
</evidence>
<dbReference type="EMBL" id="FMUX01000006">
    <property type="protein sequence ID" value="SCY30026.1"/>
    <property type="molecule type" value="Genomic_DNA"/>
</dbReference>
<dbReference type="SUPFAM" id="SSF53649">
    <property type="entry name" value="Alkaline phosphatase-like"/>
    <property type="match status" value="1"/>
</dbReference>
<keyword evidence="10" id="KW-1185">Reference proteome</keyword>
<sequence>MGVYRIISVTICAFIAFPTLTVAAKKIQHDAEYYVVQTQHAEQWAAEDDELDKRLKALRDKYGNPPNIVHIMWDDNGIGEFGNKLFNKIRGYNTPKINALAKEGATFARMYTEPSCTPSRAAALTGRLPIRCGMFKVLFPPDGMGLPGEEVTIAEVLSKAGYATAFYGKAHQGDIKESYPHNQGFDEANASLYNQAGPTWWNELGEAAGATVGWSKDTWDKEYALDQNFRPYDYVMAIEAKKGDKVAKEWAVPSIESYNRLHSHIEKKSMEFIQKNAKSKEPFYLAYWPNLPVRPPAKLPGETWSTSSANWYAEAVEDLDKSVGKVIDELKRLGIAENTLVIAMADNGPMEETAPVGPWSIFRGGKGSFLEGGIRVTAWAWWPGVIEPDTVIGDIIHISDLFTTFARLGGGMKYIPTDRVIDGIDQTALLINGDTHGRRDYNIVYSGPMLAAITKQQFKRHFIGDRPGLVGKGFFNLYWDPREEHGMMQELLWAWGNFELMKERHEKLIEKYPNTPPRHGDPLGGIERISR</sequence>
<dbReference type="GO" id="GO:0046872">
    <property type="term" value="F:metal ion binding"/>
    <property type="evidence" value="ECO:0007669"/>
    <property type="project" value="UniProtKB-KW"/>
</dbReference>
<dbReference type="PANTHER" id="PTHR42693:SF42">
    <property type="entry name" value="ARYLSULFATASE G"/>
    <property type="match status" value="1"/>
</dbReference>
<dbReference type="Proteomes" id="UP000198870">
    <property type="component" value="Unassembled WGS sequence"/>
</dbReference>
<evidence type="ECO:0000259" key="8">
    <source>
        <dbReference type="Pfam" id="PF00884"/>
    </source>
</evidence>
<keyword evidence="4" id="KW-0732">Signal</keyword>
<feature type="domain" description="Sulfatase N-terminal" evidence="8">
    <location>
        <begin position="66"/>
        <end position="410"/>
    </location>
</feature>
<dbReference type="OrthoDB" id="5500422at2"/>
<feature type="region of interest" description="Disordered" evidence="7">
    <location>
        <begin position="511"/>
        <end position="531"/>
    </location>
</feature>
<keyword evidence="6" id="KW-0106">Calcium</keyword>
<dbReference type="InterPro" id="IPR017850">
    <property type="entry name" value="Alkaline_phosphatase_core_sf"/>
</dbReference>
<evidence type="ECO:0000256" key="7">
    <source>
        <dbReference type="SAM" id="MobiDB-lite"/>
    </source>
</evidence>
<dbReference type="GO" id="GO:0004065">
    <property type="term" value="F:arylsulfatase activity"/>
    <property type="evidence" value="ECO:0007669"/>
    <property type="project" value="TreeGrafter"/>
</dbReference>
<protein>
    <submittedName>
        <fullName evidence="9">Arylsulfatase</fullName>
    </submittedName>
</protein>
<name>A0A1G5ESQ3_9BACT</name>
<evidence type="ECO:0000256" key="1">
    <source>
        <dbReference type="ARBA" id="ARBA00001913"/>
    </source>
</evidence>
<evidence type="ECO:0000256" key="5">
    <source>
        <dbReference type="ARBA" id="ARBA00022801"/>
    </source>
</evidence>
<dbReference type="Gene3D" id="3.30.1120.10">
    <property type="match status" value="1"/>
</dbReference>
<evidence type="ECO:0000256" key="6">
    <source>
        <dbReference type="ARBA" id="ARBA00022837"/>
    </source>
</evidence>
<organism evidence="9 10">
    <name type="scientific">Desulfoluna spongiiphila</name>
    <dbReference type="NCBI Taxonomy" id="419481"/>
    <lineage>
        <taxon>Bacteria</taxon>
        <taxon>Pseudomonadati</taxon>
        <taxon>Thermodesulfobacteriota</taxon>
        <taxon>Desulfobacteria</taxon>
        <taxon>Desulfobacterales</taxon>
        <taxon>Desulfolunaceae</taxon>
        <taxon>Desulfoluna</taxon>
    </lineage>
</organism>
<dbReference type="Gene3D" id="3.40.720.10">
    <property type="entry name" value="Alkaline Phosphatase, subunit A"/>
    <property type="match status" value="1"/>
</dbReference>
<dbReference type="RefSeq" id="WP_092210632.1">
    <property type="nucleotide sequence ID" value="NZ_FMUX01000006.1"/>
</dbReference>
<evidence type="ECO:0000313" key="10">
    <source>
        <dbReference type="Proteomes" id="UP000198870"/>
    </source>
</evidence>